<evidence type="ECO:0000313" key="2">
    <source>
        <dbReference type="EMBL" id="GAA4263153.1"/>
    </source>
</evidence>
<gene>
    <name evidence="2" type="ORF">GCM10022255_105120</name>
</gene>
<evidence type="ECO:0008006" key="4">
    <source>
        <dbReference type="Google" id="ProtNLM"/>
    </source>
</evidence>
<keyword evidence="1" id="KW-0732">Signal</keyword>
<sequence length="256" mass="26008">MRGKRAAAVCLVALVALSGCTDKSDKSAENGAVASAAPTVEASDPATAFKAAVTKTNQATMTFTIDADLGTLGSQKASGAADPKAKATGYHSDLTLSGRSVTIDAILVGSDLYLKVPGVTSGDRWAHMDMTKVKSLSKLGLDASGNPTNLGTLDAEVVAVTRTAPGAYSGTLDRTKNPVVAGAGGVSEALKSVPFEATVNPQGYVTSLVIHTPPVGSGPASTSTSKFADFAQPIAIERPDSAEVQQAPDELYQALQ</sequence>
<organism evidence="2 3">
    <name type="scientific">Dactylosporangium darangshiense</name>
    <dbReference type="NCBI Taxonomy" id="579108"/>
    <lineage>
        <taxon>Bacteria</taxon>
        <taxon>Bacillati</taxon>
        <taxon>Actinomycetota</taxon>
        <taxon>Actinomycetes</taxon>
        <taxon>Micromonosporales</taxon>
        <taxon>Micromonosporaceae</taxon>
        <taxon>Dactylosporangium</taxon>
    </lineage>
</organism>
<proteinExistence type="predicted"/>
<dbReference type="Gene3D" id="2.50.20.20">
    <property type="match status" value="1"/>
</dbReference>
<dbReference type="RefSeq" id="WP_345141949.1">
    <property type="nucleotide sequence ID" value="NZ_BAABAT010000062.1"/>
</dbReference>
<reference evidence="3" key="1">
    <citation type="journal article" date="2019" name="Int. J. Syst. Evol. Microbiol.">
        <title>The Global Catalogue of Microorganisms (GCM) 10K type strain sequencing project: providing services to taxonomists for standard genome sequencing and annotation.</title>
        <authorList>
            <consortium name="The Broad Institute Genomics Platform"/>
            <consortium name="The Broad Institute Genome Sequencing Center for Infectious Disease"/>
            <person name="Wu L."/>
            <person name="Ma J."/>
        </authorList>
    </citation>
    <scope>NUCLEOTIDE SEQUENCE [LARGE SCALE GENOMIC DNA]</scope>
    <source>
        <strain evidence="3">JCM 17441</strain>
    </source>
</reference>
<feature type="chain" id="PRO_5045592085" description="Lipoprotein" evidence="1">
    <location>
        <begin position="19"/>
        <end position="256"/>
    </location>
</feature>
<dbReference type="EMBL" id="BAABAT010000062">
    <property type="protein sequence ID" value="GAA4263153.1"/>
    <property type="molecule type" value="Genomic_DNA"/>
</dbReference>
<name>A0ABP8DT50_9ACTN</name>
<protein>
    <recommendedName>
        <fullName evidence="4">Lipoprotein</fullName>
    </recommendedName>
</protein>
<dbReference type="Proteomes" id="UP001500620">
    <property type="component" value="Unassembled WGS sequence"/>
</dbReference>
<keyword evidence="3" id="KW-1185">Reference proteome</keyword>
<evidence type="ECO:0000313" key="3">
    <source>
        <dbReference type="Proteomes" id="UP001500620"/>
    </source>
</evidence>
<accession>A0ABP8DT50</accession>
<dbReference type="PROSITE" id="PS51257">
    <property type="entry name" value="PROKAR_LIPOPROTEIN"/>
    <property type="match status" value="1"/>
</dbReference>
<evidence type="ECO:0000256" key="1">
    <source>
        <dbReference type="SAM" id="SignalP"/>
    </source>
</evidence>
<feature type="signal peptide" evidence="1">
    <location>
        <begin position="1"/>
        <end position="18"/>
    </location>
</feature>
<comment type="caution">
    <text evidence="2">The sequence shown here is derived from an EMBL/GenBank/DDBJ whole genome shotgun (WGS) entry which is preliminary data.</text>
</comment>